<dbReference type="OrthoDB" id="4235895at2"/>
<protein>
    <submittedName>
        <fullName evidence="8">Replication protein RepB</fullName>
    </submittedName>
</protein>
<dbReference type="InterPro" id="IPR013249">
    <property type="entry name" value="RNA_pol_sigma70_r4_t2"/>
</dbReference>
<dbReference type="InterPro" id="IPR013324">
    <property type="entry name" value="RNA_pol_sigma_r3/r4-like"/>
</dbReference>
<reference evidence="8 9" key="1">
    <citation type="submission" date="2018-06" db="EMBL/GenBank/DDBJ databases">
        <authorList>
            <consortium name="Pathogen Informatics"/>
            <person name="Doyle S."/>
        </authorList>
    </citation>
    <scope>NUCLEOTIDE SEQUENCE [LARGE SCALE GENOMIC DNA]</scope>
    <source>
        <strain evidence="8 9">NCTC13296</strain>
    </source>
</reference>
<dbReference type="Proteomes" id="UP000254569">
    <property type="component" value="Unassembled WGS sequence"/>
</dbReference>
<keyword evidence="3" id="KW-0731">Sigma factor</keyword>
<keyword evidence="5" id="KW-0804">Transcription</keyword>
<evidence type="ECO:0000256" key="5">
    <source>
        <dbReference type="ARBA" id="ARBA00023163"/>
    </source>
</evidence>
<dbReference type="Gene3D" id="1.10.10.10">
    <property type="entry name" value="Winged helix-like DNA-binding domain superfamily/Winged helix DNA-binding domain"/>
    <property type="match status" value="1"/>
</dbReference>
<evidence type="ECO:0000313" key="8">
    <source>
        <dbReference type="EMBL" id="SUF09269.1"/>
    </source>
</evidence>
<keyword evidence="9" id="KW-1185">Reference proteome</keyword>
<name>A0A379PPR1_9NOCA</name>
<dbReference type="SUPFAM" id="SSF88659">
    <property type="entry name" value="Sigma3 and sigma4 domains of RNA polymerase sigma factors"/>
    <property type="match status" value="1"/>
</dbReference>
<evidence type="ECO:0000256" key="1">
    <source>
        <dbReference type="ARBA" id="ARBA00010641"/>
    </source>
</evidence>
<keyword evidence="4" id="KW-0238">DNA-binding</keyword>
<evidence type="ECO:0000256" key="2">
    <source>
        <dbReference type="ARBA" id="ARBA00023015"/>
    </source>
</evidence>
<dbReference type="GO" id="GO:0003677">
    <property type="term" value="F:DNA binding"/>
    <property type="evidence" value="ECO:0007669"/>
    <property type="project" value="UniProtKB-KW"/>
</dbReference>
<evidence type="ECO:0000259" key="7">
    <source>
        <dbReference type="Pfam" id="PF08281"/>
    </source>
</evidence>
<feature type="domain" description="RNA polymerase sigma factor 70 region 4 type 2" evidence="7">
    <location>
        <begin position="46"/>
        <end position="84"/>
    </location>
</feature>
<dbReference type="RefSeq" id="WP_064064023.1">
    <property type="nucleotide sequence ID" value="NZ_LPZN01000024.1"/>
</dbReference>
<evidence type="ECO:0000313" key="9">
    <source>
        <dbReference type="Proteomes" id="UP000254569"/>
    </source>
</evidence>
<keyword evidence="2" id="KW-0805">Transcription regulation</keyword>
<accession>A0A379PPR1</accession>
<feature type="compositionally biased region" description="Basic and acidic residues" evidence="6">
    <location>
        <begin position="17"/>
        <end position="26"/>
    </location>
</feature>
<organism evidence="8 9">
    <name type="scientific">Rhodococcus gordoniae</name>
    <dbReference type="NCBI Taxonomy" id="223392"/>
    <lineage>
        <taxon>Bacteria</taxon>
        <taxon>Bacillati</taxon>
        <taxon>Actinomycetota</taxon>
        <taxon>Actinomycetes</taxon>
        <taxon>Mycobacteriales</taxon>
        <taxon>Nocardiaceae</taxon>
        <taxon>Rhodococcus</taxon>
    </lineage>
</organism>
<evidence type="ECO:0000256" key="6">
    <source>
        <dbReference type="SAM" id="MobiDB-lite"/>
    </source>
</evidence>
<gene>
    <name evidence="8" type="primary">repB</name>
    <name evidence="8" type="ORF">NCTC13296_04467</name>
</gene>
<dbReference type="AlphaFoldDB" id="A0A379PPR1"/>
<evidence type="ECO:0000256" key="4">
    <source>
        <dbReference type="ARBA" id="ARBA00023125"/>
    </source>
</evidence>
<dbReference type="Pfam" id="PF08281">
    <property type="entry name" value="Sigma70_r4_2"/>
    <property type="match status" value="1"/>
</dbReference>
<dbReference type="GO" id="GO:0006352">
    <property type="term" value="P:DNA-templated transcription initiation"/>
    <property type="evidence" value="ECO:0007669"/>
    <property type="project" value="InterPro"/>
</dbReference>
<proteinExistence type="inferred from homology"/>
<sequence>MRGSAQAQQRRSITAKELARRLGSSERTARRLIAEPRDQFLERAERRRKQVVELRQQGMKYREIAEKLEMSTGAVGRILHDARKLEG</sequence>
<dbReference type="GO" id="GO:0016987">
    <property type="term" value="F:sigma factor activity"/>
    <property type="evidence" value="ECO:0007669"/>
    <property type="project" value="UniProtKB-KW"/>
</dbReference>
<feature type="compositionally biased region" description="Polar residues" evidence="6">
    <location>
        <begin position="1"/>
        <end position="12"/>
    </location>
</feature>
<dbReference type="InterPro" id="IPR036388">
    <property type="entry name" value="WH-like_DNA-bd_sf"/>
</dbReference>
<evidence type="ECO:0000256" key="3">
    <source>
        <dbReference type="ARBA" id="ARBA00023082"/>
    </source>
</evidence>
<comment type="similarity">
    <text evidence="1">Belongs to the sigma-70 factor family. ECF subfamily.</text>
</comment>
<dbReference type="EMBL" id="UGVI01000003">
    <property type="protein sequence ID" value="SUF09269.1"/>
    <property type="molecule type" value="Genomic_DNA"/>
</dbReference>
<feature type="region of interest" description="Disordered" evidence="6">
    <location>
        <begin position="1"/>
        <end position="26"/>
    </location>
</feature>